<evidence type="ECO:0000256" key="2">
    <source>
        <dbReference type="ARBA" id="ARBA00006991"/>
    </source>
</evidence>
<dbReference type="SUPFAM" id="SSF57667">
    <property type="entry name" value="beta-beta-alpha zinc fingers"/>
    <property type="match status" value="1"/>
</dbReference>
<evidence type="ECO:0000256" key="12">
    <source>
        <dbReference type="PROSITE-ProRule" id="PRU00042"/>
    </source>
</evidence>
<evidence type="ECO:0000256" key="9">
    <source>
        <dbReference type="ARBA" id="ARBA00023015"/>
    </source>
</evidence>
<sequence>GSVLFEDLAEYFSQEECVSLHPVQRSLSKGATQECFKDVAWLGEENKTEINQQLSLESMELEELPLEKYSIAVPLIYYPEESPEDEAGSPGGKMSGGTSTKKRFISLLVTVENHTPLVELSQCLGTRALSEILKNPFSRKKYKCGDCRKIFSHRANLRTHRRIHTGEKPHKCAKC</sequence>
<dbReference type="Pfam" id="PF01352">
    <property type="entry name" value="KRAB"/>
    <property type="match status" value="1"/>
</dbReference>
<reference evidence="14" key="2">
    <citation type="submission" date="2025-08" db="UniProtKB">
        <authorList>
            <consortium name="Ensembl"/>
        </authorList>
    </citation>
    <scope>IDENTIFICATION</scope>
    <source>
        <strain evidence="14">Isolate ISIS603380</strain>
    </source>
</reference>
<keyword evidence="4" id="KW-0479">Metal-binding</keyword>
<keyword evidence="11" id="KW-0539">Nucleus</keyword>
<dbReference type="Gene3D" id="6.10.140.140">
    <property type="match status" value="1"/>
</dbReference>
<keyword evidence="7" id="KW-0862">Zinc</keyword>
<evidence type="ECO:0000256" key="4">
    <source>
        <dbReference type="ARBA" id="ARBA00022723"/>
    </source>
</evidence>
<keyword evidence="15" id="KW-1185">Reference proteome</keyword>
<evidence type="ECO:0000256" key="3">
    <source>
        <dbReference type="ARBA" id="ARBA00022499"/>
    </source>
</evidence>
<evidence type="ECO:0000256" key="1">
    <source>
        <dbReference type="ARBA" id="ARBA00004123"/>
    </source>
</evidence>
<keyword evidence="9" id="KW-0805">Transcription regulation</keyword>
<dbReference type="OMA" id="AKNAYEC"/>
<dbReference type="PANTHER" id="PTHR16515:SF49">
    <property type="entry name" value="GASTRULA ZINC FINGER PROTEIN XLCGF49.1-LIKE-RELATED"/>
    <property type="match status" value="1"/>
</dbReference>
<dbReference type="AlphaFoldDB" id="G3THU1"/>
<feature type="domain" description="C2H2-type" evidence="13">
    <location>
        <begin position="142"/>
        <end position="169"/>
    </location>
</feature>
<evidence type="ECO:0000256" key="6">
    <source>
        <dbReference type="ARBA" id="ARBA00022771"/>
    </source>
</evidence>
<dbReference type="InterPro" id="IPR036236">
    <property type="entry name" value="Znf_C2H2_sf"/>
</dbReference>
<dbReference type="HOGENOM" id="CLU_131273_0_0_1"/>
<dbReference type="PROSITE" id="PS50157">
    <property type="entry name" value="ZINC_FINGER_C2H2_2"/>
    <property type="match status" value="1"/>
</dbReference>
<protein>
    <recommendedName>
        <fullName evidence="13">C2H2-type domain-containing protein</fullName>
    </recommendedName>
</protein>
<accession>G3THU1</accession>
<dbReference type="GO" id="GO:0005634">
    <property type="term" value="C:nucleus"/>
    <property type="evidence" value="ECO:0007669"/>
    <property type="project" value="UniProtKB-SubCell"/>
</dbReference>
<evidence type="ECO:0000256" key="11">
    <source>
        <dbReference type="ARBA" id="ARBA00023242"/>
    </source>
</evidence>
<dbReference type="SUPFAM" id="SSF109640">
    <property type="entry name" value="KRAB domain (Kruppel-associated box)"/>
    <property type="match status" value="1"/>
</dbReference>
<dbReference type="GeneTree" id="ENSGT00940000162263"/>
<dbReference type="SMART" id="SM00355">
    <property type="entry name" value="ZnF_C2H2"/>
    <property type="match status" value="1"/>
</dbReference>
<dbReference type="InParanoid" id="G3THU1"/>
<dbReference type="Gene3D" id="3.30.160.60">
    <property type="entry name" value="Classic Zinc Finger"/>
    <property type="match status" value="1"/>
</dbReference>
<dbReference type="InterPro" id="IPR036051">
    <property type="entry name" value="KRAB_dom_sf"/>
</dbReference>
<comment type="subcellular location">
    <subcellularLocation>
        <location evidence="1">Nucleus</location>
    </subcellularLocation>
</comment>
<evidence type="ECO:0000313" key="15">
    <source>
        <dbReference type="Proteomes" id="UP000007646"/>
    </source>
</evidence>
<dbReference type="InterPro" id="IPR001909">
    <property type="entry name" value="KRAB"/>
</dbReference>
<evidence type="ECO:0000256" key="8">
    <source>
        <dbReference type="ARBA" id="ARBA00022843"/>
    </source>
</evidence>
<keyword evidence="10" id="KW-0804">Transcription</keyword>
<dbReference type="PANTHER" id="PTHR16515">
    <property type="entry name" value="PR DOMAIN ZINC FINGER PROTEIN"/>
    <property type="match status" value="1"/>
</dbReference>
<dbReference type="Pfam" id="PF00096">
    <property type="entry name" value="zf-C2H2"/>
    <property type="match status" value="1"/>
</dbReference>
<comment type="similarity">
    <text evidence="2">Belongs to the krueppel C2H2-type zinc-finger protein family.</text>
</comment>
<dbReference type="Ensembl" id="ENSLAFT00000016898.3">
    <property type="protein sequence ID" value="ENSLAFP00000014168.3"/>
    <property type="gene ID" value="ENSLAFG00000016897.3"/>
</dbReference>
<dbReference type="InterPro" id="IPR013087">
    <property type="entry name" value="Znf_C2H2_type"/>
</dbReference>
<reference evidence="14 15" key="1">
    <citation type="submission" date="2009-06" db="EMBL/GenBank/DDBJ databases">
        <title>The Genome Sequence of Loxodonta africana (African elephant).</title>
        <authorList>
            <person name="Di Palma F."/>
            <person name="Heiman D."/>
            <person name="Young S."/>
            <person name="Johnson J."/>
            <person name="Lander E.S."/>
            <person name="Lindblad-Toh K."/>
        </authorList>
    </citation>
    <scope>NUCLEOTIDE SEQUENCE [LARGE SCALE GENOMIC DNA]</scope>
    <source>
        <strain evidence="14 15">Isolate ISIS603380</strain>
    </source>
</reference>
<dbReference type="eggNOG" id="KOG1721">
    <property type="taxonomic scope" value="Eukaryota"/>
</dbReference>
<evidence type="ECO:0000313" key="14">
    <source>
        <dbReference type="Ensembl" id="ENSLAFP00000014168.3"/>
    </source>
</evidence>
<evidence type="ECO:0000256" key="5">
    <source>
        <dbReference type="ARBA" id="ARBA00022737"/>
    </source>
</evidence>
<keyword evidence="6 12" id="KW-0863">Zinc-finger</keyword>
<dbReference type="InterPro" id="IPR050331">
    <property type="entry name" value="Zinc_finger"/>
</dbReference>
<evidence type="ECO:0000256" key="7">
    <source>
        <dbReference type="ARBA" id="ARBA00022833"/>
    </source>
</evidence>
<name>G3THU1_LOXAF</name>
<evidence type="ECO:0000256" key="10">
    <source>
        <dbReference type="ARBA" id="ARBA00023163"/>
    </source>
</evidence>
<keyword evidence="5" id="KW-0677">Repeat</keyword>
<dbReference type="GO" id="GO:0008270">
    <property type="term" value="F:zinc ion binding"/>
    <property type="evidence" value="ECO:0007669"/>
    <property type="project" value="UniProtKB-KW"/>
</dbReference>
<keyword evidence="3" id="KW-1017">Isopeptide bond</keyword>
<proteinExistence type="inferred from homology"/>
<organism evidence="14 15">
    <name type="scientific">Loxodonta africana</name>
    <name type="common">African elephant</name>
    <dbReference type="NCBI Taxonomy" id="9785"/>
    <lineage>
        <taxon>Eukaryota</taxon>
        <taxon>Metazoa</taxon>
        <taxon>Chordata</taxon>
        <taxon>Craniata</taxon>
        <taxon>Vertebrata</taxon>
        <taxon>Euteleostomi</taxon>
        <taxon>Mammalia</taxon>
        <taxon>Eutheria</taxon>
        <taxon>Afrotheria</taxon>
        <taxon>Proboscidea</taxon>
        <taxon>Elephantidae</taxon>
        <taxon>Loxodonta</taxon>
    </lineage>
</organism>
<dbReference type="FunFam" id="3.30.160.60:FF:000951">
    <property type="entry name" value="Zinc finger protein 8"/>
    <property type="match status" value="1"/>
</dbReference>
<dbReference type="PROSITE" id="PS00028">
    <property type="entry name" value="ZINC_FINGER_C2H2_1"/>
    <property type="match status" value="1"/>
</dbReference>
<dbReference type="Proteomes" id="UP000007646">
    <property type="component" value="Unassembled WGS sequence"/>
</dbReference>
<reference evidence="14" key="3">
    <citation type="submission" date="2025-09" db="UniProtKB">
        <authorList>
            <consortium name="Ensembl"/>
        </authorList>
    </citation>
    <scope>IDENTIFICATION</scope>
    <source>
        <strain evidence="14">Isolate ISIS603380</strain>
    </source>
</reference>
<dbReference type="CDD" id="cd07765">
    <property type="entry name" value="KRAB_A-box"/>
    <property type="match status" value="1"/>
</dbReference>
<keyword evidence="8" id="KW-0832">Ubl conjugation</keyword>
<evidence type="ECO:0000259" key="13">
    <source>
        <dbReference type="PROSITE" id="PS50157"/>
    </source>
</evidence>
<dbReference type="GO" id="GO:0006355">
    <property type="term" value="P:regulation of DNA-templated transcription"/>
    <property type="evidence" value="ECO:0007669"/>
    <property type="project" value="InterPro"/>
</dbReference>